<proteinExistence type="predicted"/>
<feature type="domain" description="C2H2-type" evidence="6">
    <location>
        <begin position="1396"/>
        <end position="1425"/>
    </location>
</feature>
<evidence type="ECO:0000256" key="2">
    <source>
        <dbReference type="ARBA" id="ARBA00022771"/>
    </source>
</evidence>
<feature type="compositionally biased region" description="Basic residues" evidence="5">
    <location>
        <begin position="1187"/>
        <end position="1197"/>
    </location>
</feature>
<dbReference type="GO" id="GO:0008270">
    <property type="term" value="F:zinc ion binding"/>
    <property type="evidence" value="ECO:0007669"/>
    <property type="project" value="UniProtKB-KW"/>
</dbReference>
<feature type="compositionally biased region" description="Basic residues" evidence="5">
    <location>
        <begin position="1273"/>
        <end position="1296"/>
    </location>
</feature>
<dbReference type="Pfam" id="PF00096">
    <property type="entry name" value="zf-C2H2"/>
    <property type="match status" value="2"/>
</dbReference>
<evidence type="ECO:0000313" key="8">
    <source>
        <dbReference type="Proteomes" id="UP001283361"/>
    </source>
</evidence>
<name>A0AAE1CPV0_9GAST</name>
<feature type="compositionally biased region" description="Polar residues" evidence="5">
    <location>
        <begin position="524"/>
        <end position="544"/>
    </location>
</feature>
<dbReference type="SMART" id="SM00355">
    <property type="entry name" value="ZnF_C2H2"/>
    <property type="match status" value="7"/>
</dbReference>
<feature type="compositionally biased region" description="Polar residues" evidence="5">
    <location>
        <begin position="350"/>
        <end position="361"/>
    </location>
</feature>
<feature type="compositionally biased region" description="Polar residues" evidence="5">
    <location>
        <begin position="556"/>
        <end position="573"/>
    </location>
</feature>
<dbReference type="PROSITE" id="PS50157">
    <property type="entry name" value="ZINC_FINGER_C2H2_2"/>
    <property type="match status" value="3"/>
</dbReference>
<keyword evidence="8" id="KW-1185">Reference proteome</keyword>
<dbReference type="InterPro" id="IPR051061">
    <property type="entry name" value="Zinc_finger_trans_reg"/>
</dbReference>
<reference evidence="7" key="1">
    <citation type="journal article" date="2023" name="G3 (Bethesda)">
        <title>A reference genome for the long-term kleptoplast-retaining sea slug Elysia crispata morphotype clarki.</title>
        <authorList>
            <person name="Eastman K.E."/>
            <person name="Pendleton A.L."/>
            <person name="Shaikh M.A."/>
            <person name="Suttiyut T."/>
            <person name="Ogas R."/>
            <person name="Tomko P."/>
            <person name="Gavelis G."/>
            <person name="Widhalm J.R."/>
            <person name="Wisecaver J.H."/>
        </authorList>
    </citation>
    <scope>NUCLEOTIDE SEQUENCE</scope>
    <source>
        <strain evidence="7">ECLA1</strain>
    </source>
</reference>
<dbReference type="Proteomes" id="UP001283361">
    <property type="component" value="Unassembled WGS sequence"/>
</dbReference>
<feature type="region of interest" description="Disordered" evidence="5">
    <location>
        <begin position="1173"/>
        <end position="1257"/>
    </location>
</feature>
<evidence type="ECO:0000313" key="7">
    <source>
        <dbReference type="EMBL" id="KAK3727361.1"/>
    </source>
</evidence>
<organism evidence="7 8">
    <name type="scientific">Elysia crispata</name>
    <name type="common">lettuce slug</name>
    <dbReference type="NCBI Taxonomy" id="231223"/>
    <lineage>
        <taxon>Eukaryota</taxon>
        <taxon>Metazoa</taxon>
        <taxon>Spiralia</taxon>
        <taxon>Lophotrochozoa</taxon>
        <taxon>Mollusca</taxon>
        <taxon>Gastropoda</taxon>
        <taxon>Heterobranchia</taxon>
        <taxon>Euthyneura</taxon>
        <taxon>Panpulmonata</taxon>
        <taxon>Sacoglossa</taxon>
        <taxon>Placobranchoidea</taxon>
        <taxon>Plakobranchidae</taxon>
        <taxon>Elysia</taxon>
    </lineage>
</organism>
<dbReference type="InterPro" id="IPR013087">
    <property type="entry name" value="Znf_C2H2_type"/>
</dbReference>
<evidence type="ECO:0000259" key="6">
    <source>
        <dbReference type="PROSITE" id="PS50157"/>
    </source>
</evidence>
<feature type="compositionally biased region" description="Basic and acidic residues" evidence="5">
    <location>
        <begin position="734"/>
        <end position="743"/>
    </location>
</feature>
<feature type="region of interest" description="Disordered" evidence="5">
    <location>
        <begin position="704"/>
        <end position="723"/>
    </location>
</feature>
<feature type="region of interest" description="Disordered" evidence="5">
    <location>
        <begin position="845"/>
        <end position="902"/>
    </location>
</feature>
<protein>
    <recommendedName>
        <fullName evidence="6">C2H2-type domain-containing protein</fullName>
    </recommendedName>
</protein>
<dbReference type="Gene3D" id="3.30.160.60">
    <property type="entry name" value="Classic Zinc Finger"/>
    <property type="match status" value="3"/>
</dbReference>
<feature type="region of interest" description="Disordered" evidence="5">
    <location>
        <begin position="519"/>
        <end position="579"/>
    </location>
</feature>
<keyword evidence="2 4" id="KW-0863">Zinc-finger</keyword>
<dbReference type="SUPFAM" id="SSF57667">
    <property type="entry name" value="beta-beta-alpha zinc fingers"/>
    <property type="match status" value="1"/>
</dbReference>
<gene>
    <name evidence="7" type="ORF">RRG08_018345</name>
</gene>
<feature type="compositionally biased region" description="Polar residues" evidence="5">
    <location>
        <begin position="1222"/>
        <end position="1236"/>
    </location>
</feature>
<evidence type="ECO:0000256" key="4">
    <source>
        <dbReference type="PROSITE-ProRule" id="PRU00042"/>
    </source>
</evidence>
<feature type="region of interest" description="Disordered" evidence="5">
    <location>
        <begin position="730"/>
        <end position="765"/>
    </location>
</feature>
<dbReference type="GO" id="GO:0006357">
    <property type="term" value="P:regulation of transcription by RNA polymerase II"/>
    <property type="evidence" value="ECO:0007669"/>
    <property type="project" value="TreeGrafter"/>
</dbReference>
<feature type="compositionally biased region" description="Basic and acidic residues" evidence="5">
    <location>
        <begin position="326"/>
        <end position="348"/>
    </location>
</feature>
<evidence type="ECO:0000256" key="1">
    <source>
        <dbReference type="ARBA" id="ARBA00022723"/>
    </source>
</evidence>
<dbReference type="EMBL" id="JAWDGP010007244">
    <property type="protein sequence ID" value="KAK3727361.1"/>
    <property type="molecule type" value="Genomic_DNA"/>
</dbReference>
<dbReference type="FunFam" id="3.30.160.60:FF:000446">
    <property type="entry name" value="Zinc finger protein"/>
    <property type="match status" value="1"/>
</dbReference>
<evidence type="ECO:0000256" key="3">
    <source>
        <dbReference type="ARBA" id="ARBA00022833"/>
    </source>
</evidence>
<feature type="domain" description="C2H2-type" evidence="6">
    <location>
        <begin position="1332"/>
        <end position="1362"/>
    </location>
</feature>
<dbReference type="PANTHER" id="PTHR46179">
    <property type="entry name" value="ZINC FINGER PROTEIN"/>
    <property type="match status" value="1"/>
</dbReference>
<evidence type="ECO:0000256" key="5">
    <source>
        <dbReference type="SAM" id="MobiDB-lite"/>
    </source>
</evidence>
<feature type="region of interest" description="Disordered" evidence="5">
    <location>
        <begin position="1272"/>
        <end position="1309"/>
    </location>
</feature>
<feature type="compositionally biased region" description="Polar residues" evidence="5">
    <location>
        <begin position="855"/>
        <end position="873"/>
    </location>
</feature>
<feature type="region of interest" description="Disordered" evidence="5">
    <location>
        <begin position="236"/>
        <end position="281"/>
    </location>
</feature>
<keyword evidence="3" id="KW-0862">Zinc</keyword>
<dbReference type="PROSITE" id="PS00028">
    <property type="entry name" value="ZINC_FINGER_C2H2_1"/>
    <property type="match status" value="5"/>
</dbReference>
<accession>A0AAE1CPV0</accession>
<keyword evidence="1" id="KW-0479">Metal-binding</keyword>
<feature type="compositionally biased region" description="Polar residues" evidence="5">
    <location>
        <begin position="1245"/>
        <end position="1254"/>
    </location>
</feature>
<dbReference type="InterPro" id="IPR036236">
    <property type="entry name" value="Znf_C2H2_sf"/>
</dbReference>
<feature type="compositionally biased region" description="Basic and acidic residues" evidence="5">
    <location>
        <begin position="1297"/>
        <end position="1309"/>
    </location>
</feature>
<feature type="compositionally biased region" description="Basic and acidic residues" evidence="5">
    <location>
        <begin position="258"/>
        <end position="269"/>
    </location>
</feature>
<sequence length="1462" mass="162379">MAGFRGYLNLSESSTANRNACCMWPFVSELGTSAQIGVAKRSRRHPNVCAHLIKRLDWLKACTAHSLQLTKTILPGRRQQRHSTEIGCEYHRWWVVRNVLGFETNEHIAGLLLDGFHSVLQQLVIMTGGEMFDPEIHGLENVDSYSSAGGSTPSDSVVSVSTSSPSISAALPLLKPPGNIEDLEEFVHYKSTIRHYCNYLWTVCVQQDKMQGILNGLSPPLQQFLIRLIGYIRTARGKSQSTPHKRRRSRVSSAKQTHSTDHEQDPKSNDDDDQAVEADSSQEPIALLSGDQCLKSLLSRPAKVECVKTPQFVKNDGSKWHGFQLSKKESEREVKPNLDTDSKEERSENYCGSRNSINSQKCVGGPQLYPTDLSPRPDDRDSTVSNNLQMYTAKDNHHVPATLSTQESLGTGPATVVYAGSGNVQPHPLGTPVFFYPAGGFPSSDNSLASLPALVQNIVYNQSGASLLQTLADRPCTSSAGNAISPAMTLVSTVPASVSGPAFMPLYMSGHPALDTGYKHPNLVTRSSGGQSENVSPFCSTSKKPVSLDTPHSLAMPSSTRLHQDSTNGSSSEMPPPSAKREIEMIRSPQLKITDVRTCDDTDFTSSQWKGATYFNNAQKAQQNENRMDRVPNKTAFPECQGLSGCKLNFSNIKSCVSTSKSSSLAGYNNNSNSSKLTQASHSTNSKPTQASYSNNCMQVIRASHNSSSKQTHAGQGTNTKHVAANTTWVSKESTMKEQESKKSGPVSKPRAPGPPGNSNNRSSSRRHICQSCELVFPSGMDLLLHRYEQHSLVCGECDSRFLSCSGLLRHKETDHPPISRCPHCRFVTFNSDEFNSHLSKHKTELEEKSEDSEYLSNKQQRNKEQPVSTMRSNETRKSLGKTAIESDIFLSTQGDPQSRHAETKSFNFLREEKKSVVPAKNLVASDVTSDPHQFYVNGIQEDNQDCVEYDNIDNVGSESEEPCLVIDTAECGEFDRKEECMDSGRNEQPLCLVVHTRENERVEKDLVLADQHRESDTNYFAAAEIKGKDVLGKSLIPCSENCGKRKMKLHRPDKTVLFSDNSRESRTARKRRVSTSTSANDIDIELNSSMGCITYDEPSSSTVGRDCVSTELDRTCGKHIVDKTLITSSKNISGPTEVYHIRKAKPVNTPITAIDKPSQHLNWSLQQGVNRESALKDCHPTSSLPPKKRGFRKSPRHNGADSSRVSRNLNCSNSQEKDAENQQNKSKFYQGSKSNFKADMEGKQQVSSTSKLDQGSKDKVPFLSVSVCQASKARKRKQALSKSHKRFQTQNRSKHHNSEVKNKGKQTKEYKNTITAVQGSLHSSKVSTAHFKCPMPGCDASFSRKWSMDVHLDRLHEKEGHQLMCHVPRCSSKFNNRRELRRHVAEGHQGKVRRYPCSWPECGKSFFARTHLRTHLLVHTGEKPLACQICDYRCRQRTALIWHMRKHGLHGHQIASVTENT</sequence>
<dbReference type="GO" id="GO:0005634">
    <property type="term" value="C:nucleus"/>
    <property type="evidence" value="ECO:0007669"/>
    <property type="project" value="TreeGrafter"/>
</dbReference>
<dbReference type="PANTHER" id="PTHR46179:SF5">
    <property type="entry name" value="ZINC FINGER PROTEIN ZXDC"/>
    <property type="match status" value="1"/>
</dbReference>
<feature type="region of interest" description="Disordered" evidence="5">
    <location>
        <begin position="323"/>
        <end position="384"/>
    </location>
</feature>
<feature type="domain" description="C2H2-type" evidence="6">
    <location>
        <begin position="1364"/>
        <end position="1394"/>
    </location>
</feature>
<feature type="compositionally biased region" description="Polar residues" evidence="5">
    <location>
        <begin position="1201"/>
        <end position="1215"/>
    </location>
</feature>
<comment type="caution">
    <text evidence="7">The sequence shown here is derived from an EMBL/GenBank/DDBJ whole genome shotgun (WGS) entry which is preliminary data.</text>
</comment>
<dbReference type="GO" id="GO:0003712">
    <property type="term" value="F:transcription coregulator activity"/>
    <property type="evidence" value="ECO:0007669"/>
    <property type="project" value="TreeGrafter"/>
</dbReference>